<evidence type="ECO:0000313" key="3">
    <source>
        <dbReference type="EMBL" id="RBP38260.1"/>
    </source>
</evidence>
<dbReference type="GO" id="GO:0000166">
    <property type="term" value="F:nucleotide binding"/>
    <property type="evidence" value="ECO:0007669"/>
    <property type="project" value="InterPro"/>
</dbReference>
<evidence type="ECO:0000259" key="1">
    <source>
        <dbReference type="Pfam" id="PF01408"/>
    </source>
</evidence>
<dbReference type="InterPro" id="IPR055170">
    <property type="entry name" value="GFO_IDH_MocA-like_dom"/>
</dbReference>
<dbReference type="PANTHER" id="PTHR43377:SF1">
    <property type="entry name" value="BILIVERDIN REDUCTASE A"/>
    <property type="match status" value="1"/>
</dbReference>
<dbReference type="SUPFAM" id="SSF51735">
    <property type="entry name" value="NAD(P)-binding Rossmann-fold domains"/>
    <property type="match status" value="1"/>
</dbReference>
<keyword evidence="4" id="KW-1185">Reference proteome</keyword>
<sequence length="410" mass="44901">MEKAIGLGVVGLGRAFTLMLPTFLQDERVRLVAAADPRSNAREMFSRDFNAPAYEALEDLCGNPDVEAVYIASPHQFHAEHVRVVAAAGKAMLIEKPLAISLADCTRIVELAAQTKVPVIVGHSHSFDGPVLHAAAMLNSGIFGAVRMLNALNYTDFLYRPRRPEELDTRQGGGVVFSQAAHQIDIVRLLLGGLIDKVRACTGSWDSSRPTEGAYMALLTTHDGAFASATYSGYAHFDSDELMGDVSEMGYRKDSTAYGAARSRILHMDAAREAQLKIAGNYGGKDYRFKASPATPYHQHFGPVIISAERADIKLTPEGLVIYSDAERKFVSTPKRPVPRAEVVDELWDAVRLGLDPLHCARWARATTEVCIAILESAQTGKDVALQFQVAPSRPVPNPDERELRDEYDH</sequence>
<organism evidence="3 4">
    <name type="scientific">Eoetvoesiella caeni</name>
    <dbReference type="NCBI Taxonomy" id="645616"/>
    <lineage>
        <taxon>Bacteria</taxon>
        <taxon>Pseudomonadati</taxon>
        <taxon>Pseudomonadota</taxon>
        <taxon>Betaproteobacteria</taxon>
        <taxon>Burkholderiales</taxon>
        <taxon>Alcaligenaceae</taxon>
        <taxon>Eoetvoesiella</taxon>
    </lineage>
</organism>
<dbReference type="EMBL" id="QNRQ01000007">
    <property type="protein sequence ID" value="RBP38260.1"/>
    <property type="molecule type" value="Genomic_DNA"/>
</dbReference>
<dbReference type="PANTHER" id="PTHR43377">
    <property type="entry name" value="BILIVERDIN REDUCTASE A"/>
    <property type="match status" value="1"/>
</dbReference>
<reference evidence="3 4" key="1">
    <citation type="submission" date="2018-06" db="EMBL/GenBank/DDBJ databases">
        <title>Genomic Encyclopedia of Type Strains, Phase IV (KMG-IV): sequencing the most valuable type-strain genomes for metagenomic binning, comparative biology and taxonomic classification.</title>
        <authorList>
            <person name="Goeker M."/>
        </authorList>
    </citation>
    <scope>NUCLEOTIDE SEQUENCE [LARGE SCALE GENOMIC DNA]</scope>
    <source>
        <strain evidence="3 4">DSM 25520</strain>
    </source>
</reference>
<evidence type="ECO:0000259" key="2">
    <source>
        <dbReference type="Pfam" id="PF22725"/>
    </source>
</evidence>
<dbReference type="InterPro" id="IPR051450">
    <property type="entry name" value="Gfo/Idh/MocA_Oxidoreductases"/>
</dbReference>
<accession>A0A366H8Y9</accession>
<protein>
    <submittedName>
        <fullName evidence="3">4,5-dihydroxyphthalate dehydrogenase</fullName>
    </submittedName>
</protein>
<dbReference type="Gene3D" id="3.30.360.10">
    <property type="entry name" value="Dihydrodipicolinate Reductase, domain 2"/>
    <property type="match status" value="1"/>
</dbReference>
<evidence type="ECO:0000313" key="4">
    <source>
        <dbReference type="Proteomes" id="UP000253628"/>
    </source>
</evidence>
<dbReference type="InterPro" id="IPR000683">
    <property type="entry name" value="Gfo/Idh/MocA-like_OxRdtase_N"/>
</dbReference>
<feature type="domain" description="Gfo/Idh/MocA-like oxidoreductase N-terminal" evidence="1">
    <location>
        <begin position="6"/>
        <end position="123"/>
    </location>
</feature>
<dbReference type="Pfam" id="PF01408">
    <property type="entry name" value="GFO_IDH_MocA"/>
    <property type="match status" value="1"/>
</dbReference>
<dbReference type="Pfam" id="PF22725">
    <property type="entry name" value="GFO_IDH_MocA_C3"/>
    <property type="match status" value="1"/>
</dbReference>
<dbReference type="SUPFAM" id="SSF55347">
    <property type="entry name" value="Glyceraldehyde-3-phosphate dehydrogenase-like, C-terminal domain"/>
    <property type="match status" value="1"/>
</dbReference>
<comment type="caution">
    <text evidence="3">The sequence shown here is derived from an EMBL/GenBank/DDBJ whole genome shotgun (WGS) entry which is preliminary data.</text>
</comment>
<dbReference type="AlphaFoldDB" id="A0A366H8Y9"/>
<name>A0A366H8Y9_9BURK</name>
<dbReference type="Gene3D" id="3.40.50.720">
    <property type="entry name" value="NAD(P)-binding Rossmann-like Domain"/>
    <property type="match status" value="1"/>
</dbReference>
<dbReference type="InterPro" id="IPR036291">
    <property type="entry name" value="NAD(P)-bd_dom_sf"/>
</dbReference>
<feature type="domain" description="GFO/IDH/MocA-like oxidoreductase" evidence="2">
    <location>
        <begin position="132"/>
        <end position="238"/>
    </location>
</feature>
<dbReference type="Proteomes" id="UP000253628">
    <property type="component" value="Unassembled WGS sequence"/>
</dbReference>
<dbReference type="OrthoDB" id="9793050at2"/>
<proteinExistence type="predicted"/>
<dbReference type="RefSeq" id="WP_113933829.1">
    <property type="nucleotide sequence ID" value="NZ_JACCEU010000008.1"/>
</dbReference>
<gene>
    <name evidence="3" type="ORF">DFR37_10724</name>
</gene>